<feature type="repeat" description="RCC1" evidence="3">
    <location>
        <begin position="204"/>
        <end position="266"/>
    </location>
</feature>
<dbReference type="InterPro" id="IPR000408">
    <property type="entry name" value="Reg_chr_condens"/>
</dbReference>
<feature type="repeat" description="RCC1" evidence="3">
    <location>
        <begin position="325"/>
        <end position="377"/>
    </location>
</feature>
<dbReference type="PRINTS" id="PR00633">
    <property type="entry name" value="RCCNDNSATION"/>
</dbReference>
<proteinExistence type="predicted"/>
<dbReference type="GO" id="GO:0005737">
    <property type="term" value="C:cytoplasm"/>
    <property type="evidence" value="ECO:0007669"/>
    <property type="project" value="TreeGrafter"/>
</dbReference>
<dbReference type="GeneID" id="110235648"/>
<sequence>MPARKRSNQAAKSKAQDSEVGGKKKKLDKPETQEFSINKDTGHVLVMGQGDVGQLGLGEDIMERKKPGKAKNLDGIEMVQVECGGMHTVALTKQGKVYTWGCNDEGALGRQTSSDDGEEFLPGPVELLNDVNVVMVSAGDSHTAALTNNGIVYAWGTYRDASGKVGLQPDGAKHRPTVILTSNEDPIIKIASGNDHTAALSKNGDLLTWGCAEQGQLGRVKECFASRGGRRGLEYILIPKKVRLRKALKFKDVFCGSYATFAVDESNVVYAWGLNNYGQLGTGDVENGYLPTRADSLSDLVVDVDNNHIEIANGQHHTLFLNNTGKVYSLGRADYGRLGIGEGVKESSKPVHVSSLDGEVISKIACGEVVSFAVSEKGDVYSWGMGNCLQLGTGEEDDVHLPTKVQGKSLQSDTHKVLGVSAGGQHTALLVQEREDGS</sequence>
<dbReference type="RefSeq" id="XP_020896781.1">
    <property type="nucleotide sequence ID" value="XM_021041122.2"/>
</dbReference>
<feature type="repeat" description="RCC1" evidence="3">
    <location>
        <begin position="95"/>
        <end position="149"/>
    </location>
</feature>
<feature type="region of interest" description="Disordered" evidence="4">
    <location>
        <begin position="1"/>
        <end position="35"/>
    </location>
</feature>
<evidence type="ECO:0000256" key="2">
    <source>
        <dbReference type="ARBA" id="ARBA00022737"/>
    </source>
</evidence>
<dbReference type="PROSITE" id="PS50012">
    <property type="entry name" value="RCC1_3"/>
    <property type="match status" value="7"/>
</dbReference>
<keyword evidence="7" id="KW-1185">Reference proteome</keyword>
<dbReference type="PANTHER" id="PTHR45982">
    <property type="entry name" value="REGULATOR OF CHROMOSOME CONDENSATION"/>
    <property type="match status" value="1"/>
</dbReference>
<dbReference type="InterPro" id="IPR051553">
    <property type="entry name" value="Ran_GTPase-activating"/>
</dbReference>
<dbReference type="InterPro" id="IPR009091">
    <property type="entry name" value="RCC1/BLIP-II"/>
</dbReference>
<dbReference type="InterPro" id="IPR058923">
    <property type="entry name" value="RCC1-like_dom"/>
</dbReference>
<dbReference type="GO" id="GO:0005085">
    <property type="term" value="F:guanyl-nucleotide exchange factor activity"/>
    <property type="evidence" value="ECO:0007669"/>
    <property type="project" value="TreeGrafter"/>
</dbReference>
<evidence type="ECO:0000256" key="4">
    <source>
        <dbReference type="SAM" id="MobiDB-lite"/>
    </source>
</evidence>
<evidence type="ECO:0000259" key="5">
    <source>
        <dbReference type="Pfam" id="PF25390"/>
    </source>
</evidence>
<dbReference type="Proteomes" id="UP000887567">
    <property type="component" value="Unplaced"/>
</dbReference>
<feature type="domain" description="RCC1-like" evidence="5">
    <location>
        <begin position="43"/>
        <end position="428"/>
    </location>
</feature>
<dbReference type="OMA" id="IFVWGTG"/>
<organism evidence="6 7">
    <name type="scientific">Exaiptasia diaphana</name>
    <name type="common">Tropical sea anemone</name>
    <name type="synonym">Aiptasia pulchella</name>
    <dbReference type="NCBI Taxonomy" id="2652724"/>
    <lineage>
        <taxon>Eukaryota</taxon>
        <taxon>Metazoa</taxon>
        <taxon>Cnidaria</taxon>
        <taxon>Anthozoa</taxon>
        <taxon>Hexacorallia</taxon>
        <taxon>Actiniaria</taxon>
        <taxon>Aiptasiidae</taxon>
        <taxon>Exaiptasia</taxon>
    </lineage>
</organism>
<dbReference type="Pfam" id="PF25390">
    <property type="entry name" value="WD40_RLD"/>
    <property type="match status" value="1"/>
</dbReference>
<dbReference type="Gene3D" id="2.130.10.30">
    <property type="entry name" value="Regulator of chromosome condensation 1/beta-lactamase-inhibitor protein II"/>
    <property type="match status" value="1"/>
</dbReference>
<evidence type="ECO:0000313" key="6">
    <source>
        <dbReference type="EnsemblMetazoa" id="XP_020896781.1"/>
    </source>
</evidence>
<feature type="repeat" description="RCC1" evidence="3">
    <location>
        <begin position="267"/>
        <end position="324"/>
    </location>
</feature>
<feature type="compositionally biased region" description="Basic and acidic residues" evidence="4">
    <location>
        <begin position="14"/>
        <end position="32"/>
    </location>
</feature>
<feature type="repeat" description="RCC1" evidence="3">
    <location>
        <begin position="42"/>
        <end position="94"/>
    </location>
</feature>
<dbReference type="PANTHER" id="PTHR45982:SF1">
    <property type="entry name" value="REGULATOR OF CHROMOSOME CONDENSATION"/>
    <property type="match status" value="1"/>
</dbReference>
<evidence type="ECO:0000256" key="1">
    <source>
        <dbReference type="ARBA" id="ARBA00022658"/>
    </source>
</evidence>
<dbReference type="AlphaFoldDB" id="A0A913X036"/>
<dbReference type="OrthoDB" id="61110at2759"/>
<evidence type="ECO:0000313" key="7">
    <source>
        <dbReference type="Proteomes" id="UP000887567"/>
    </source>
</evidence>
<dbReference type="SUPFAM" id="SSF50985">
    <property type="entry name" value="RCC1/BLIP-II"/>
    <property type="match status" value="1"/>
</dbReference>
<protein>
    <recommendedName>
        <fullName evidence="5">RCC1-like domain-containing protein</fullName>
    </recommendedName>
</protein>
<reference evidence="6" key="1">
    <citation type="submission" date="2022-11" db="UniProtKB">
        <authorList>
            <consortium name="EnsemblMetazoa"/>
        </authorList>
    </citation>
    <scope>IDENTIFICATION</scope>
</reference>
<accession>A0A913X036</accession>
<keyword evidence="1" id="KW-0344">Guanine-nucleotide releasing factor</keyword>
<feature type="repeat" description="RCC1" evidence="3">
    <location>
        <begin position="378"/>
        <end position="433"/>
    </location>
</feature>
<evidence type="ECO:0000256" key="3">
    <source>
        <dbReference type="PROSITE-ProRule" id="PRU00235"/>
    </source>
</evidence>
<dbReference type="EnsemblMetazoa" id="XM_021041122.2">
    <property type="protein sequence ID" value="XP_020896781.1"/>
    <property type="gene ID" value="LOC110235648"/>
</dbReference>
<dbReference type="PROSITE" id="PS00626">
    <property type="entry name" value="RCC1_2"/>
    <property type="match status" value="2"/>
</dbReference>
<feature type="repeat" description="RCC1" evidence="3">
    <location>
        <begin position="150"/>
        <end position="203"/>
    </location>
</feature>
<name>A0A913X036_EXADI</name>
<keyword evidence="2" id="KW-0677">Repeat</keyword>
<dbReference type="KEGG" id="epa:110235648"/>
<dbReference type="PROSITE" id="PS00625">
    <property type="entry name" value="RCC1_1"/>
    <property type="match status" value="1"/>
</dbReference>